<feature type="compositionally biased region" description="Low complexity" evidence="1">
    <location>
        <begin position="208"/>
        <end position="234"/>
    </location>
</feature>
<feature type="region of interest" description="Disordered" evidence="1">
    <location>
        <begin position="299"/>
        <end position="318"/>
    </location>
</feature>
<accession>A0AAD7P1L5</accession>
<feature type="region of interest" description="Disordered" evidence="1">
    <location>
        <begin position="489"/>
        <end position="710"/>
    </location>
</feature>
<feature type="compositionally biased region" description="Basic and acidic residues" evidence="1">
    <location>
        <begin position="679"/>
        <end position="690"/>
    </location>
</feature>
<protein>
    <submittedName>
        <fullName evidence="2">Uncharacterized protein</fullName>
    </submittedName>
</protein>
<dbReference type="AlphaFoldDB" id="A0AAD7P1L5"/>
<organism evidence="2 3">
    <name type="scientific">Mycena metata</name>
    <dbReference type="NCBI Taxonomy" id="1033252"/>
    <lineage>
        <taxon>Eukaryota</taxon>
        <taxon>Fungi</taxon>
        <taxon>Dikarya</taxon>
        <taxon>Basidiomycota</taxon>
        <taxon>Agaricomycotina</taxon>
        <taxon>Agaricomycetes</taxon>
        <taxon>Agaricomycetidae</taxon>
        <taxon>Agaricales</taxon>
        <taxon>Marasmiineae</taxon>
        <taxon>Mycenaceae</taxon>
        <taxon>Mycena</taxon>
    </lineage>
</organism>
<gene>
    <name evidence="2" type="ORF">B0H16DRAFT_1658159</name>
</gene>
<dbReference type="EMBL" id="JARKIB010000002">
    <property type="protein sequence ID" value="KAJ7784664.1"/>
    <property type="molecule type" value="Genomic_DNA"/>
</dbReference>
<feature type="compositionally biased region" description="Pro residues" evidence="1">
    <location>
        <begin position="237"/>
        <end position="249"/>
    </location>
</feature>
<sequence>MTTHAAQHSLPSFAQAFSSEAALGSISSGNNSLPPIHQRQRPKDDERTAGRKRARTEATRDDDGGDEEDECVALFGSPLLSPLTPEDMLDDDRHAYSPAPPPSSTQPSAAKKRRVTVSGPPMLNTDVRASADQISPVVMGLGNIMRDNPQAVEQVRSMISVKQKQKALIEQRRGSIVSSPSIGPGQTPASLVALAEEQRERDRERATPAKAPAPSAQQRQRRSPNSSSTRRTAAVRPPSPPPAPVPPQQQPQAQNSLPPPPISFARRRAEQLGGRRKPADIIISPREAHTQEQFQPAIQSAPPIPQGGGQGSFYSGRFPMTLPRLPSVMGGGDNVRRVPGLVPPTPTRLSMQRNNSATAVPAFSGSTAGTTAAAARSPPAASVPIASTLVPVPPTPMSLHHPSYSSDKSAFLAPFEVFYDALNDSKQMKNWLAEQLQRSNALLQSLSAQQERLAETVEGMVERRMGGVRAEVAGLYRRVDELEEALRVATGQRRGSVDSGSGKAKGKQPLRNGNGSMIETYTFPPRPQPQAEPPRASGSGRRHASPVQGWQQQEREIDSENGSPAPFDARRLSLSATRLDPPGVGRSAFGSGAGHPNVMQSPPLAFRDRDREGGPHRSPSLLNSKIMGRDRDREREREREERPTLSRGASHNTPAPQPNSTSTSASAVMQVDRGASPQQHRERERERDEQQQGSRRNSVVMSSPDAPDEG</sequence>
<name>A0AAD7P1L5_9AGAR</name>
<feature type="region of interest" description="Disordered" evidence="1">
    <location>
        <begin position="325"/>
        <end position="354"/>
    </location>
</feature>
<feature type="compositionally biased region" description="Basic and acidic residues" evidence="1">
    <location>
        <begin position="627"/>
        <end position="644"/>
    </location>
</feature>
<feature type="region of interest" description="Disordered" evidence="1">
    <location>
        <begin position="162"/>
        <end position="283"/>
    </location>
</feature>
<evidence type="ECO:0000313" key="3">
    <source>
        <dbReference type="Proteomes" id="UP001215598"/>
    </source>
</evidence>
<feature type="compositionally biased region" description="Low complexity" evidence="1">
    <location>
        <begin position="174"/>
        <end position="185"/>
    </location>
</feature>
<comment type="caution">
    <text evidence="2">The sequence shown here is derived from an EMBL/GenBank/DDBJ whole genome shotgun (WGS) entry which is preliminary data.</text>
</comment>
<feature type="compositionally biased region" description="Basic and acidic residues" evidence="1">
    <location>
        <begin position="196"/>
        <end position="207"/>
    </location>
</feature>
<feature type="compositionally biased region" description="Basic and acidic residues" evidence="1">
    <location>
        <begin position="41"/>
        <end position="62"/>
    </location>
</feature>
<dbReference type="Proteomes" id="UP001215598">
    <property type="component" value="Unassembled WGS sequence"/>
</dbReference>
<proteinExistence type="predicted"/>
<feature type="compositionally biased region" description="Polar residues" evidence="1">
    <location>
        <begin position="647"/>
        <end position="667"/>
    </location>
</feature>
<feature type="region of interest" description="Disordered" evidence="1">
    <location>
        <begin position="24"/>
        <end position="128"/>
    </location>
</feature>
<reference evidence="2" key="1">
    <citation type="submission" date="2023-03" db="EMBL/GenBank/DDBJ databases">
        <title>Massive genome expansion in bonnet fungi (Mycena s.s.) driven by repeated elements and novel gene families across ecological guilds.</title>
        <authorList>
            <consortium name="Lawrence Berkeley National Laboratory"/>
            <person name="Harder C.B."/>
            <person name="Miyauchi S."/>
            <person name="Viragh M."/>
            <person name="Kuo A."/>
            <person name="Thoen E."/>
            <person name="Andreopoulos B."/>
            <person name="Lu D."/>
            <person name="Skrede I."/>
            <person name="Drula E."/>
            <person name="Henrissat B."/>
            <person name="Morin E."/>
            <person name="Kohler A."/>
            <person name="Barry K."/>
            <person name="LaButti K."/>
            <person name="Morin E."/>
            <person name="Salamov A."/>
            <person name="Lipzen A."/>
            <person name="Mereny Z."/>
            <person name="Hegedus B."/>
            <person name="Baldrian P."/>
            <person name="Stursova M."/>
            <person name="Weitz H."/>
            <person name="Taylor A."/>
            <person name="Grigoriev I.V."/>
            <person name="Nagy L.G."/>
            <person name="Martin F."/>
            <person name="Kauserud H."/>
        </authorList>
    </citation>
    <scope>NUCLEOTIDE SEQUENCE</scope>
    <source>
        <strain evidence="2">CBHHK182m</strain>
    </source>
</reference>
<evidence type="ECO:0000256" key="1">
    <source>
        <dbReference type="SAM" id="MobiDB-lite"/>
    </source>
</evidence>
<evidence type="ECO:0000313" key="2">
    <source>
        <dbReference type="EMBL" id="KAJ7784664.1"/>
    </source>
</evidence>
<feature type="compositionally biased region" description="Basic and acidic residues" evidence="1">
    <location>
        <begin position="606"/>
        <end position="615"/>
    </location>
</feature>
<keyword evidence="3" id="KW-1185">Reference proteome</keyword>